<name>A0ABT2HX00_9MICO</name>
<evidence type="ECO:0000313" key="1">
    <source>
        <dbReference type="EMBL" id="MCT2042844.1"/>
    </source>
</evidence>
<dbReference type="EMBL" id="JALXSQ010000018">
    <property type="protein sequence ID" value="MCT2042844.1"/>
    <property type="molecule type" value="Genomic_DNA"/>
</dbReference>
<gene>
    <name evidence="1" type="ORF">M3D15_05785</name>
</gene>
<comment type="caution">
    <text evidence="1">The sequence shown here is derived from an EMBL/GenBank/DDBJ whole genome shotgun (WGS) entry which is preliminary data.</text>
</comment>
<dbReference type="RefSeq" id="WP_159421657.1">
    <property type="nucleotide sequence ID" value="NZ_JALXSQ010000018.1"/>
</dbReference>
<organism evidence="1 2">
    <name type="scientific">Pseudoclavibacter albus</name>
    <dbReference type="NCBI Taxonomy" id="272241"/>
    <lineage>
        <taxon>Bacteria</taxon>
        <taxon>Bacillati</taxon>
        <taxon>Actinomycetota</taxon>
        <taxon>Actinomycetes</taxon>
        <taxon>Micrococcales</taxon>
        <taxon>Microbacteriaceae</taxon>
        <taxon>Pseudoclavibacter</taxon>
    </lineage>
</organism>
<reference evidence="1 2" key="1">
    <citation type="submission" date="2022-04" db="EMBL/GenBank/DDBJ databases">
        <title>Human microbiome associated bacterial genomes.</title>
        <authorList>
            <person name="Sandstrom S."/>
            <person name="Salamzade R."/>
            <person name="Kalan L.R."/>
        </authorList>
    </citation>
    <scope>NUCLEOTIDE SEQUENCE [LARGE SCALE GENOMIC DNA]</scope>
    <source>
        <strain evidence="2">p3-SID1799</strain>
    </source>
</reference>
<proteinExistence type="predicted"/>
<accession>A0ABT2HX00</accession>
<protein>
    <submittedName>
        <fullName evidence="1">Uncharacterized protein</fullName>
    </submittedName>
</protein>
<sequence length="52" mass="5904">MRSNLAHPFVRFGVHLELDLSADTTTWPAVELQPEAIYEARFRAAERAFGQS</sequence>
<dbReference type="Proteomes" id="UP001525379">
    <property type="component" value="Unassembled WGS sequence"/>
</dbReference>
<keyword evidence="2" id="KW-1185">Reference proteome</keyword>
<evidence type="ECO:0000313" key="2">
    <source>
        <dbReference type="Proteomes" id="UP001525379"/>
    </source>
</evidence>